<organism evidence="1 2">
    <name type="scientific">Pseudoalteromonas fuliginea</name>
    <dbReference type="NCBI Taxonomy" id="1872678"/>
    <lineage>
        <taxon>Bacteria</taxon>
        <taxon>Pseudomonadati</taxon>
        <taxon>Pseudomonadota</taxon>
        <taxon>Gammaproteobacteria</taxon>
        <taxon>Alteromonadales</taxon>
        <taxon>Pseudoalteromonadaceae</taxon>
        <taxon>Pseudoalteromonas</taxon>
    </lineage>
</organism>
<dbReference type="Proteomes" id="UP000027154">
    <property type="component" value="Unassembled WGS sequence"/>
</dbReference>
<evidence type="ECO:0000313" key="1">
    <source>
        <dbReference type="EMBL" id="KDC45153.1"/>
    </source>
</evidence>
<comment type="caution">
    <text evidence="1">The sequence shown here is derived from an EMBL/GenBank/DDBJ whole genome shotgun (WGS) entry which is preliminary data.</text>
</comment>
<protein>
    <recommendedName>
        <fullName evidence="3">HNH endonuclease</fullName>
    </recommendedName>
</protein>
<proteinExistence type="predicted"/>
<feature type="non-terminal residue" evidence="1">
    <location>
        <position position="1"/>
    </location>
</feature>
<accession>A0ABD3Y394</accession>
<feature type="non-terminal residue" evidence="1">
    <location>
        <position position="103"/>
    </location>
</feature>
<evidence type="ECO:0008006" key="3">
    <source>
        <dbReference type="Google" id="ProtNLM"/>
    </source>
</evidence>
<gene>
    <name evidence="1" type="ORF">DC53_21855</name>
</gene>
<dbReference type="AlphaFoldDB" id="A0ABD3Y394"/>
<sequence length="103" mass="12227">YRKLHNSIINNAITRSKVKDLYKENHHIIPKSMGGTDKKENIVQLTAREHFIVHWLLKKIHQNESMTYAFFSMTKLGNESQQRYTSHSFKYARESMSKIMSVR</sequence>
<evidence type="ECO:0000313" key="2">
    <source>
        <dbReference type="Proteomes" id="UP000027154"/>
    </source>
</evidence>
<dbReference type="CDD" id="cd00085">
    <property type="entry name" value="HNHc"/>
    <property type="match status" value="1"/>
</dbReference>
<dbReference type="EMBL" id="JJNZ01000266">
    <property type="protein sequence ID" value="KDC45153.1"/>
    <property type="molecule type" value="Genomic_DNA"/>
</dbReference>
<name>A0ABD3Y394_9GAMM</name>
<dbReference type="InterPro" id="IPR003615">
    <property type="entry name" value="HNH_nuc"/>
</dbReference>
<reference evidence="1 2" key="1">
    <citation type="submission" date="2014-04" db="EMBL/GenBank/DDBJ databases">
        <title>Pseudoalteromonas galatheae sp. nov., isolated from a deep-sea polychaete near Canal Concepcion, Chile.</title>
        <authorList>
            <person name="Machado H.R."/>
            <person name="Gram L."/>
            <person name="Vynne N.G."/>
        </authorList>
    </citation>
    <scope>NUCLEOTIDE SEQUENCE [LARGE SCALE GENOMIC DNA]</scope>
    <source>
        <strain evidence="1 2">KMM216</strain>
    </source>
</reference>